<dbReference type="GO" id="GO:0005315">
    <property type="term" value="F:phosphate transmembrane transporter activity"/>
    <property type="evidence" value="ECO:0007669"/>
    <property type="project" value="InterPro"/>
</dbReference>
<dbReference type="Pfam" id="PF01384">
    <property type="entry name" value="PHO4"/>
    <property type="match status" value="1"/>
</dbReference>
<accession>A0A7K0K5C2</accession>
<gene>
    <name evidence="7" type="ORF">FYJ63_10650</name>
</gene>
<feature type="transmembrane region" description="Helical" evidence="6">
    <location>
        <begin position="6"/>
        <end position="24"/>
    </location>
</feature>
<evidence type="ECO:0000256" key="5">
    <source>
        <dbReference type="ARBA" id="ARBA00023136"/>
    </source>
</evidence>
<evidence type="ECO:0000313" key="7">
    <source>
        <dbReference type="EMBL" id="MST50671.1"/>
    </source>
</evidence>
<dbReference type="PANTHER" id="PTHR11101">
    <property type="entry name" value="PHOSPHATE TRANSPORTER"/>
    <property type="match status" value="1"/>
</dbReference>
<dbReference type="InterPro" id="IPR001204">
    <property type="entry name" value="Phos_transporter"/>
</dbReference>
<keyword evidence="5 6" id="KW-0472">Membrane</keyword>
<evidence type="ECO:0000313" key="8">
    <source>
        <dbReference type="Proteomes" id="UP000442535"/>
    </source>
</evidence>
<dbReference type="GO" id="GO:0035435">
    <property type="term" value="P:phosphate ion transmembrane transport"/>
    <property type="evidence" value="ECO:0007669"/>
    <property type="project" value="TreeGrafter"/>
</dbReference>
<keyword evidence="8" id="KW-1185">Reference proteome</keyword>
<keyword evidence="2" id="KW-0813">Transport</keyword>
<feature type="transmembrane region" description="Helical" evidence="6">
    <location>
        <begin position="144"/>
        <end position="170"/>
    </location>
</feature>
<organism evidence="7 8">
    <name type="scientific">Mobiluncus porci</name>
    <dbReference type="NCBI Taxonomy" id="2652278"/>
    <lineage>
        <taxon>Bacteria</taxon>
        <taxon>Bacillati</taxon>
        <taxon>Actinomycetota</taxon>
        <taxon>Actinomycetes</taxon>
        <taxon>Actinomycetales</taxon>
        <taxon>Actinomycetaceae</taxon>
        <taxon>Mobiluncus</taxon>
    </lineage>
</organism>
<feature type="transmembrane region" description="Helical" evidence="6">
    <location>
        <begin position="261"/>
        <end position="282"/>
    </location>
</feature>
<comment type="caution">
    <text evidence="7">The sequence shown here is derived from an EMBL/GenBank/DDBJ whole genome shotgun (WGS) entry which is preliminary data.</text>
</comment>
<feature type="transmembrane region" description="Helical" evidence="6">
    <location>
        <begin position="317"/>
        <end position="338"/>
    </location>
</feature>
<keyword evidence="3 6" id="KW-0812">Transmembrane</keyword>
<sequence length="344" mass="35904">MDTSLILVICVVIIALAFDFTNGFHDAANAIATSISTRAWSPRQALAVAAVMNLLGAMLGTEVAKTIGSGIIDMSSYATAVSHAQRAHGLLIVLAGLLGAITWNLITWYFGLPSSSSHALIGGLAGAGLAAGVVVNWGTITSHVLIPMVVSPAVGFTCAYLLMNLLLLAMRRATYHPAMRKLRVAQKFSSAALALGHGLQDAQKTMGVIFIALVAGGHNSLEDPIPFWVKIAAASAIALGTFTGGFRIMKTLGSKVIHVDPANGFVSETVAALVLYFTAFVWHAPISTTHTVTTAIMGVGATRRLSAVRWGTAGDIVVAWVLTLPASATVAAVVYLILEFATRI</sequence>
<feature type="transmembrane region" description="Helical" evidence="6">
    <location>
        <begin position="45"/>
        <end position="67"/>
    </location>
</feature>
<evidence type="ECO:0000256" key="3">
    <source>
        <dbReference type="ARBA" id="ARBA00022692"/>
    </source>
</evidence>
<evidence type="ECO:0000256" key="2">
    <source>
        <dbReference type="ARBA" id="ARBA00022448"/>
    </source>
</evidence>
<dbReference type="PANTHER" id="PTHR11101:SF80">
    <property type="entry name" value="PHOSPHATE TRANSPORTER"/>
    <property type="match status" value="1"/>
</dbReference>
<feature type="transmembrane region" description="Helical" evidence="6">
    <location>
        <begin position="227"/>
        <end position="249"/>
    </location>
</feature>
<dbReference type="GO" id="GO:0016020">
    <property type="term" value="C:membrane"/>
    <property type="evidence" value="ECO:0007669"/>
    <property type="project" value="UniProtKB-SubCell"/>
</dbReference>
<reference evidence="7 8" key="1">
    <citation type="submission" date="2019-08" db="EMBL/GenBank/DDBJ databases">
        <title>In-depth cultivation of the pig gut microbiome towards novel bacterial diversity and tailored functional studies.</title>
        <authorList>
            <person name="Wylensek D."/>
            <person name="Hitch T.C.A."/>
            <person name="Clavel T."/>
        </authorList>
    </citation>
    <scope>NUCLEOTIDE SEQUENCE [LARGE SCALE GENOMIC DNA]</scope>
    <source>
        <strain evidence="7 8">RF-GAM-744-WT-7</strain>
    </source>
</reference>
<feature type="transmembrane region" description="Helical" evidence="6">
    <location>
        <begin position="87"/>
        <end position="112"/>
    </location>
</feature>
<dbReference type="Proteomes" id="UP000442535">
    <property type="component" value="Unassembled WGS sequence"/>
</dbReference>
<feature type="transmembrane region" description="Helical" evidence="6">
    <location>
        <begin position="119"/>
        <end position="138"/>
    </location>
</feature>
<evidence type="ECO:0000256" key="6">
    <source>
        <dbReference type="SAM" id="Phobius"/>
    </source>
</evidence>
<proteinExistence type="predicted"/>
<feature type="transmembrane region" description="Helical" evidence="6">
    <location>
        <begin position="191"/>
        <end position="215"/>
    </location>
</feature>
<dbReference type="AlphaFoldDB" id="A0A7K0K5C2"/>
<dbReference type="EMBL" id="VUMY01000028">
    <property type="protein sequence ID" value="MST50671.1"/>
    <property type="molecule type" value="Genomic_DNA"/>
</dbReference>
<name>A0A7K0K5C2_9ACTO</name>
<comment type="subcellular location">
    <subcellularLocation>
        <location evidence="1">Membrane</location>
        <topology evidence="1">Multi-pass membrane protein</topology>
    </subcellularLocation>
</comment>
<keyword evidence="4 6" id="KW-1133">Transmembrane helix</keyword>
<protein>
    <submittedName>
        <fullName evidence="7">Inorganic phosphate transporter</fullName>
    </submittedName>
</protein>
<evidence type="ECO:0000256" key="1">
    <source>
        <dbReference type="ARBA" id="ARBA00004141"/>
    </source>
</evidence>
<evidence type="ECO:0000256" key="4">
    <source>
        <dbReference type="ARBA" id="ARBA00022989"/>
    </source>
</evidence>
<dbReference type="RefSeq" id="WP_154546574.1">
    <property type="nucleotide sequence ID" value="NZ_VUMY01000028.1"/>
</dbReference>